<dbReference type="InterPro" id="IPR037401">
    <property type="entry name" value="SnoaL-like"/>
</dbReference>
<dbReference type="EMBL" id="JAPDRN010000005">
    <property type="protein sequence ID" value="KAJ9644922.1"/>
    <property type="molecule type" value="Genomic_DNA"/>
</dbReference>
<dbReference type="AlphaFoldDB" id="A0AA38YD58"/>
<gene>
    <name evidence="2" type="ORF">H2204_001384</name>
</gene>
<dbReference type="Gene3D" id="3.10.450.50">
    <property type="match status" value="1"/>
</dbReference>
<sequence>MSTTTTNDQMIQRLTDESSIRDLVARFANACSPPDPSAFAKLWMPDDLSTDGKTATWGCTEPFEVSVTGVSSIVALFEKLIEPWDFFVQLVHSGVVEIDYDSTTGTGATGRFIMREVAKGPNETYYNNFAIYEDQYTKINGKWYFASRHYKYMFLDSGSFGGNICPPVVKEGWYSNTKKT</sequence>
<name>A0AA38YD58_9EURO</name>
<protein>
    <recommendedName>
        <fullName evidence="1">SnoaL-like domain-containing protein</fullName>
    </recommendedName>
</protein>
<organism evidence="2 3">
    <name type="scientific">Knufia peltigerae</name>
    <dbReference type="NCBI Taxonomy" id="1002370"/>
    <lineage>
        <taxon>Eukaryota</taxon>
        <taxon>Fungi</taxon>
        <taxon>Dikarya</taxon>
        <taxon>Ascomycota</taxon>
        <taxon>Pezizomycotina</taxon>
        <taxon>Eurotiomycetes</taxon>
        <taxon>Chaetothyriomycetidae</taxon>
        <taxon>Chaetothyriales</taxon>
        <taxon>Trichomeriaceae</taxon>
        <taxon>Knufia</taxon>
    </lineage>
</organism>
<evidence type="ECO:0000313" key="2">
    <source>
        <dbReference type="EMBL" id="KAJ9644922.1"/>
    </source>
</evidence>
<accession>A0AA38YD58</accession>
<comment type="caution">
    <text evidence="2">The sequence shown here is derived from an EMBL/GenBank/DDBJ whole genome shotgun (WGS) entry which is preliminary data.</text>
</comment>
<dbReference type="SUPFAM" id="SSF54427">
    <property type="entry name" value="NTF2-like"/>
    <property type="match status" value="1"/>
</dbReference>
<evidence type="ECO:0000259" key="1">
    <source>
        <dbReference type="Pfam" id="PF13577"/>
    </source>
</evidence>
<evidence type="ECO:0000313" key="3">
    <source>
        <dbReference type="Proteomes" id="UP001172681"/>
    </source>
</evidence>
<reference evidence="2" key="1">
    <citation type="submission" date="2022-10" db="EMBL/GenBank/DDBJ databases">
        <title>Culturing micro-colonial fungi from biological soil crusts in the Mojave desert and describing Neophaeococcomyces mojavensis, and introducing the new genera and species Taxawa tesnikishii.</title>
        <authorList>
            <person name="Kurbessoian T."/>
            <person name="Stajich J.E."/>
        </authorList>
    </citation>
    <scope>NUCLEOTIDE SEQUENCE</scope>
    <source>
        <strain evidence="2">TK_35</strain>
    </source>
</reference>
<proteinExistence type="predicted"/>
<keyword evidence="3" id="KW-1185">Reference proteome</keyword>
<dbReference type="Pfam" id="PF13577">
    <property type="entry name" value="SnoaL_4"/>
    <property type="match status" value="1"/>
</dbReference>
<feature type="domain" description="SnoaL-like" evidence="1">
    <location>
        <begin position="12"/>
        <end position="149"/>
    </location>
</feature>
<dbReference type="Proteomes" id="UP001172681">
    <property type="component" value="Unassembled WGS sequence"/>
</dbReference>
<dbReference type="InterPro" id="IPR032710">
    <property type="entry name" value="NTF2-like_dom_sf"/>
</dbReference>